<keyword evidence="8" id="KW-1185">Reference proteome</keyword>
<evidence type="ECO:0000256" key="6">
    <source>
        <dbReference type="SAM" id="Phobius"/>
    </source>
</evidence>
<dbReference type="InterPro" id="IPR032808">
    <property type="entry name" value="DoxX"/>
</dbReference>
<keyword evidence="2 6" id="KW-0812">Transmembrane</keyword>
<keyword evidence="3 6" id="KW-1133">Transmembrane helix</keyword>
<comment type="subcellular location">
    <subcellularLocation>
        <location evidence="1">Membrane</location>
        <topology evidence="1">Multi-pass membrane protein</topology>
    </subcellularLocation>
</comment>
<accession>A0A919RI11</accession>
<feature type="transmembrane region" description="Helical" evidence="6">
    <location>
        <begin position="112"/>
        <end position="138"/>
    </location>
</feature>
<evidence type="ECO:0000256" key="1">
    <source>
        <dbReference type="ARBA" id="ARBA00004141"/>
    </source>
</evidence>
<feature type="region of interest" description="Disordered" evidence="5">
    <location>
        <begin position="182"/>
        <end position="201"/>
    </location>
</feature>
<dbReference type="Pfam" id="PF13564">
    <property type="entry name" value="DoxX_2"/>
    <property type="match status" value="1"/>
</dbReference>
<evidence type="ECO:0000313" key="8">
    <source>
        <dbReference type="Proteomes" id="UP000606172"/>
    </source>
</evidence>
<feature type="transmembrane region" description="Helical" evidence="6">
    <location>
        <begin position="62"/>
        <end position="78"/>
    </location>
</feature>
<feature type="transmembrane region" description="Helical" evidence="6">
    <location>
        <begin position="36"/>
        <end position="55"/>
    </location>
</feature>
<feature type="transmembrane region" description="Helical" evidence="6">
    <location>
        <begin position="159"/>
        <end position="178"/>
    </location>
</feature>
<dbReference type="AlphaFoldDB" id="A0A919RI11"/>
<evidence type="ECO:0000256" key="3">
    <source>
        <dbReference type="ARBA" id="ARBA00022989"/>
    </source>
</evidence>
<protein>
    <recommendedName>
        <fullName evidence="9">DoxX-like family protein</fullName>
    </recommendedName>
</protein>
<comment type="caution">
    <text evidence="7">The sequence shown here is derived from an EMBL/GenBank/DDBJ whole genome shotgun (WGS) entry which is preliminary data.</text>
</comment>
<proteinExistence type="predicted"/>
<evidence type="ECO:0000256" key="5">
    <source>
        <dbReference type="SAM" id="MobiDB-lite"/>
    </source>
</evidence>
<evidence type="ECO:0000313" key="7">
    <source>
        <dbReference type="EMBL" id="GII94198.1"/>
    </source>
</evidence>
<evidence type="ECO:0008006" key="9">
    <source>
        <dbReference type="Google" id="ProtNLM"/>
    </source>
</evidence>
<name>A0A919RI11_9ACTN</name>
<reference evidence="7" key="1">
    <citation type="submission" date="2021-01" db="EMBL/GenBank/DDBJ databases">
        <title>Whole genome shotgun sequence of Sinosporangium siamense NBRC 109515.</title>
        <authorList>
            <person name="Komaki H."/>
            <person name="Tamura T."/>
        </authorList>
    </citation>
    <scope>NUCLEOTIDE SEQUENCE</scope>
    <source>
        <strain evidence="7">NBRC 109515</strain>
    </source>
</reference>
<evidence type="ECO:0000256" key="4">
    <source>
        <dbReference type="ARBA" id="ARBA00023136"/>
    </source>
</evidence>
<evidence type="ECO:0000256" key="2">
    <source>
        <dbReference type="ARBA" id="ARBA00022692"/>
    </source>
</evidence>
<sequence>MRHLGYPDYLAYVLGVWQAAAAVAIIVPGFPLIKEWAHVGCIFLWSGAVASHLMLGDGPNSWSVPLVFGMCAITSWSLRPADRRRSETRLRRDRPAGAGQDGAGRTEWRPRAWAATIGLLVVLYAVSFVTLPAAEAVMHGGSRERLDRRVARLGARHRHITVAVIAHGYLAVTAAHALRHGRSGARIGSTRRTGSRHTVRR</sequence>
<dbReference type="GO" id="GO:0016020">
    <property type="term" value="C:membrane"/>
    <property type="evidence" value="ECO:0007669"/>
    <property type="project" value="UniProtKB-SubCell"/>
</dbReference>
<organism evidence="7 8">
    <name type="scientific">Sinosporangium siamense</name>
    <dbReference type="NCBI Taxonomy" id="1367973"/>
    <lineage>
        <taxon>Bacteria</taxon>
        <taxon>Bacillati</taxon>
        <taxon>Actinomycetota</taxon>
        <taxon>Actinomycetes</taxon>
        <taxon>Streptosporangiales</taxon>
        <taxon>Streptosporangiaceae</taxon>
        <taxon>Sinosporangium</taxon>
    </lineage>
</organism>
<dbReference type="RefSeq" id="WP_204028412.1">
    <property type="nucleotide sequence ID" value="NZ_BOOW01000028.1"/>
</dbReference>
<dbReference type="EMBL" id="BOOW01000028">
    <property type="protein sequence ID" value="GII94198.1"/>
    <property type="molecule type" value="Genomic_DNA"/>
</dbReference>
<feature type="transmembrane region" description="Helical" evidence="6">
    <location>
        <begin position="9"/>
        <end position="30"/>
    </location>
</feature>
<dbReference type="Proteomes" id="UP000606172">
    <property type="component" value="Unassembled WGS sequence"/>
</dbReference>
<keyword evidence="4 6" id="KW-0472">Membrane</keyword>
<gene>
    <name evidence="7" type="ORF">Ssi02_44290</name>
</gene>